<evidence type="ECO:0000313" key="3">
    <source>
        <dbReference type="Proteomes" id="UP000253727"/>
    </source>
</evidence>
<proteinExistence type="predicted"/>
<dbReference type="Gene3D" id="1.25.40.10">
    <property type="entry name" value="Tetratricopeptide repeat domain"/>
    <property type="match status" value="1"/>
</dbReference>
<dbReference type="EMBL" id="QBKA01000002">
    <property type="protein sequence ID" value="RDC59204.1"/>
    <property type="molecule type" value="Genomic_DNA"/>
</dbReference>
<protein>
    <recommendedName>
        <fullName evidence="4">Cell division coordinator CpoB</fullName>
    </recommendedName>
</protein>
<dbReference type="InterPro" id="IPR011990">
    <property type="entry name" value="TPR-like_helical_dom_sf"/>
</dbReference>
<dbReference type="SUPFAM" id="SSF48452">
    <property type="entry name" value="TPR-like"/>
    <property type="match status" value="1"/>
</dbReference>
<feature type="region of interest" description="Disordered" evidence="1">
    <location>
        <begin position="160"/>
        <end position="179"/>
    </location>
</feature>
<dbReference type="AlphaFoldDB" id="A0A369Q362"/>
<evidence type="ECO:0000313" key="2">
    <source>
        <dbReference type="EMBL" id="RDC59204.1"/>
    </source>
</evidence>
<organism evidence="2 3">
    <name type="scientific">Alteripontixanthobacter maritimus</name>
    <dbReference type="NCBI Taxonomy" id="2161824"/>
    <lineage>
        <taxon>Bacteria</taxon>
        <taxon>Pseudomonadati</taxon>
        <taxon>Pseudomonadota</taxon>
        <taxon>Alphaproteobacteria</taxon>
        <taxon>Sphingomonadales</taxon>
        <taxon>Erythrobacteraceae</taxon>
        <taxon>Alteripontixanthobacter</taxon>
    </lineage>
</organism>
<sequence length="328" mass="35032">MTSPSPVSFYRQPLTMNPRRALTRLVAVFAMGGLALTSIPVSAQDNSDARIRKLESEVRALQRRVFPGSDGRFFEPEITPGEAATRTTGAASTTAVTDILARLDALEGQIQRLTSQTEVNTNALSLLDTRLAALEVTTVAAGAETGVGAGTPAATQNNMSAMTGGASSTPAASAPAAAATGPSATRLAAVQTIAKPQTDDPADDEYSYGFRLWEAKFYPEAQQQLTMFVEKYPSHWRATYGRNLLGRAYLDDGKPGEAAPWFLRNYQADKSAARSGDSLLFLGETMIAMDDTSRACIALAEFGDTYPALATGRLQSQYEAARKRVTCN</sequence>
<reference evidence="2 3" key="1">
    <citation type="submission" date="2018-04" db="EMBL/GenBank/DDBJ databases">
        <title>Altererythrobacter sp. HME9302 genome sequencing and assembly.</title>
        <authorList>
            <person name="Kang H."/>
            <person name="Kim H."/>
            <person name="Joh K."/>
        </authorList>
    </citation>
    <scope>NUCLEOTIDE SEQUENCE [LARGE SCALE GENOMIC DNA]</scope>
    <source>
        <strain evidence="2 3">HME9302</strain>
    </source>
</reference>
<feature type="compositionally biased region" description="Low complexity" evidence="1">
    <location>
        <begin position="163"/>
        <end position="179"/>
    </location>
</feature>
<accession>A0A369Q362</accession>
<keyword evidence="3" id="KW-1185">Reference proteome</keyword>
<evidence type="ECO:0008006" key="4">
    <source>
        <dbReference type="Google" id="ProtNLM"/>
    </source>
</evidence>
<comment type="caution">
    <text evidence="2">The sequence shown here is derived from an EMBL/GenBank/DDBJ whole genome shotgun (WGS) entry which is preliminary data.</text>
</comment>
<evidence type="ECO:0000256" key="1">
    <source>
        <dbReference type="SAM" id="MobiDB-lite"/>
    </source>
</evidence>
<dbReference type="Proteomes" id="UP000253727">
    <property type="component" value="Unassembled WGS sequence"/>
</dbReference>
<gene>
    <name evidence="2" type="ORF">HME9302_00389</name>
</gene>
<name>A0A369Q362_9SPHN</name>